<dbReference type="Gene3D" id="3.30.40.10">
    <property type="entry name" value="Zinc/RING finger domain, C3HC4 (zinc finger)"/>
    <property type="match status" value="1"/>
</dbReference>
<dbReference type="CDD" id="cd16454">
    <property type="entry name" value="RING-H2_PA-TM-RING"/>
    <property type="match status" value="1"/>
</dbReference>
<keyword evidence="3" id="KW-0862">Zinc</keyword>
<dbReference type="GO" id="GO:0061630">
    <property type="term" value="F:ubiquitin protein ligase activity"/>
    <property type="evidence" value="ECO:0007669"/>
    <property type="project" value="TreeGrafter"/>
</dbReference>
<name>A0AAV8UN41_9RHOD</name>
<evidence type="ECO:0000313" key="7">
    <source>
        <dbReference type="EMBL" id="KAJ8903964.1"/>
    </source>
</evidence>
<keyword evidence="2 4" id="KW-0863">Zinc-finger</keyword>
<dbReference type="Proteomes" id="UP001157974">
    <property type="component" value="Unassembled WGS sequence"/>
</dbReference>
<evidence type="ECO:0000256" key="5">
    <source>
        <dbReference type="SAM" id="MobiDB-lite"/>
    </source>
</evidence>
<evidence type="ECO:0000256" key="3">
    <source>
        <dbReference type="ARBA" id="ARBA00022833"/>
    </source>
</evidence>
<dbReference type="PANTHER" id="PTHR45931">
    <property type="entry name" value="SI:CH211-59O9.10"/>
    <property type="match status" value="1"/>
</dbReference>
<reference evidence="7 8" key="1">
    <citation type="journal article" date="2023" name="Nat. Commun.">
        <title>Origin of minicircular mitochondrial genomes in red algae.</title>
        <authorList>
            <person name="Lee Y."/>
            <person name="Cho C.H."/>
            <person name="Lee Y.M."/>
            <person name="Park S.I."/>
            <person name="Yang J.H."/>
            <person name="West J.A."/>
            <person name="Bhattacharya D."/>
            <person name="Yoon H.S."/>
        </authorList>
    </citation>
    <scope>NUCLEOTIDE SEQUENCE [LARGE SCALE GENOMIC DNA]</scope>
    <source>
        <strain evidence="7 8">CCMP1338</strain>
        <tissue evidence="7">Whole cell</tissue>
    </source>
</reference>
<dbReference type="InterPro" id="IPR001841">
    <property type="entry name" value="Znf_RING"/>
</dbReference>
<dbReference type="SUPFAM" id="SSF57850">
    <property type="entry name" value="RING/U-box"/>
    <property type="match status" value="1"/>
</dbReference>
<feature type="domain" description="RING-type" evidence="6">
    <location>
        <begin position="140"/>
        <end position="181"/>
    </location>
</feature>
<feature type="compositionally biased region" description="Basic and acidic residues" evidence="5">
    <location>
        <begin position="189"/>
        <end position="213"/>
    </location>
</feature>
<keyword evidence="8" id="KW-1185">Reference proteome</keyword>
<sequence>MSLDGKQCSGDEVGEAGRSSRTEERQDAEEPTEGGREGSWDPEFFVPGGEEDEEEEDYVNENINAETILYHIGMIDMTAQPEIFLNNLRDMVIFIDDSIIRASLNRMPESSGPPPATREMIDAVEKRVYDGSTELMTESCVICHESYAADEEIVYLPCKHEYHSNCVSTWLLKQNSCPICRRAIPPVPEEQKAEHSTSEVDPNEGHERADRTSNRSADQVDQMTDQMASRMADQIADHMATRIAGQIATQHSRRNAEQMPGPSVVRRGAQRRTQTEAQTQTPELESVRILRPLSSRAPRPDTREGSAGSSPAAPRAAIPPTPAQTGSTFTNEGGDSRRESSSRNRPHFRATGARSLANWIMDRRRQRRRRDSANGEGVTTRRTRRRMQGQSFFSAPRDSGREASASPGQSAPQSGPNGTTGIAAATAFGPPPATASETGRDHETEASRNSSERASDRVSERAGSSFSLVLPSSLRSARALMFISIRSTRVDEEENESQAS</sequence>
<dbReference type="GO" id="GO:0005634">
    <property type="term" value="C:nucleus"/>
    <property type="evidence" value="ECO:0007669"/>
    <property type="project" value="TreeGrafter"/>
</dbReference>
<gene>
    <name evidence="7" type="ORF">NDN08_000495</name>
</gene>
<dbReference type="GO" id="GO:0006511">
    <property type="term" value="P:ubiquitin-dependent protein catabolic process"/>
    <property type="evidence" value="ECO:0007669"/>
    <property type="project" value="TreeGrafter"/>
</dbReference>
<comment type="caution">
    <text evidence="7">The sequence shown here is derived from an EMBL/GenBank/DDBJ whole genome shotgun (WGS) entry which is preliminary data.</text>
</comment>
<feature type="compositionally biased region" description="Polar residues" evidence="5">
    <location>
        <begin position="324"/>
        <end position="333"/>
    </location>
</feature>
<dbReference type="SMART" id="SM00184">
    <property type="entry name" value="RING"/>
    <property type="match status" value="1"/>
</dbReference>
<feature type="region of interest" description="Disordered" evidence="5">
    <location>
        <begin position="188"/>
        <end position="226"/>
    </location>
</feature>
<dbReference type="GO" id="GO:0008270">
    <property type="term" value="F:zinc ion binding"/>
    <property type="evidence" value="ECO:0007669"/>
    <property type="project" value="UniProtKB-KW"/>
</dbReference>
<protein>
    <recommendedName>
        <fullName evidence="6">RING-type domain-containing protein</fullName>
    </recommendedName>
</protein>
<dbReference type="PROSITE" id="PS50089">
    <property type="entry name" value="ZF_RING_2"/>
    <property type="match status" value="1"/>
</dbReference>
<evidence type="ECO:0000313" key="8">
    <source>
        <dbReference type="Proteomes" id="UP001157974"/>
    </source>
</evidence>
<dbReference type="InterPro" id="IPR051834">
    <property type="entry name" value="RING_finger_E3_ligase"/>
</dbReference>
<evidence type="ECO:0000256" key="4">
    <source>
        <dbReference type="PROSITE-ProRule" id="PRU00175"/>
    </source>
</evidence>
<feature type="compositionally biased region" description="Low complexity" evidence="5">
    <location>
        <begin position="271"/>
        <end position="281"/>
    </location>
</feature>
<dbReference type="Pfam" id="PF13639">
    <property type="entry name" value="zf-RING_2"/>
    <property type="match status" value="1"/>
</dbReference>
<dbReference type="PANTHER" id="PTHR45931:SF16">
    <property type="entry name" value="RING_U-BOX SUPERFAMILY PROTEIN"/>
    <property type="match status" value="1"/>
</dbReference>
<feature type="region of interest" description="Disordered" evidence="5">
    <location>
        <begin position="249"/>
        <end position="470"/>
    </location>
</feature>
<dbReference type="EMBL" id="JAMWBK010000006">
    <property type="protein sequence ID" value="KAJ8903964.1"/>
    <property type="molecule type" value="Genomic_DNA"/>
</dbReference>
<evidence type="ECO:0000256" key="1">
    <source>
        <dbReference type="ARBA" id="ARBA00022723"/>
    </source>
</evidence>
<evidence type="ECO:0000259" key="6">
    <source>
        <dbReference type="PROSITE" id="PS50089"/>
    </source>
</evidence>
<dbReference type="AlphaFoldDB" id="A0AAV8UN41"/>
<feature type="compositionally biased region" description="Basic and acidic residues" evidence="5">
    <location>
        <begin position="438"/>
        <end position="460"/>
    </location>
</feature>
<feature type="region of interest" description="Disordered" evidence="5">
    <location>
        <begin position="1"/>
        <end position="55"/>
    </location>
</feature>
<organism evidence="7 8">
    <name type="scientific">Rhodosorus marinus</name>
    <dbReference type="NCBI Taxonomy" id="101924"/>
    <lineage>
        <taxon>Eukaryota</taxon>
        <taxon>Rhodophyta</taxon>
        <taxon>Stylonematophyceae</taxon>
        <taxon>Stylonematales</taxon>
        <taxon>Stylonemataceae</taxon>
        <taxon>Rhodosorus</taxon>
    </lineage>
</organism>
<feature type="compositionally biased region" description="Low complexity" evidence="5">
    <location>
        <begin position="306"/>
        <end position="316"/>
    </location>
</feature>
<proteinExistence type="predicted"/>
<keyword evidence="1" id="KW-0479">Metal-binding</keyword>
<feature type="compositionally biased region" description="Polar residues" evidence="5">
    <location>
        <begin position="214"/>
        <end position="226"/>
    </location>
</feature>
<accession>A0AAV8UN41</accession>
<feature type="compositionally biased region" description="Low complexity" evidence="5">
    <location>
        <begin position="403"/>
        <end position="428"/>
    </location>
</feature>
<dbReference type="InterPro" id="IPR013083">
    <property type="entry name" value="Znf_RING/FYVE/PHD"/>
</dbReference>
<evidence type="ECO:0000256" key="2">
    <source>
        <dbReference type="ARBA" id="ARBA00022771"/>
    </source>
</evidence>